<organism evidence="1 2">
    <name type="scientific">Paramecium pentaurelia</name>
    <dbReference type="NCBI Taxonomy" id="43138"/>
    <lineage>
        <taxon>Eukaryota</taxon>
        <taxon>Sar</taxon>
        <taxon>Alveolata</taxon>
        <taxon>Ciliophora</taxon>
        <taxon>Intramacronucleata</taxon>
        <taxon>Oligohymenophorea</taxon>
        <taxon>Peniculida</taxon>
        <taxon>Parameciidae</taxon>
        <taxon>Paramecium</taxon>
    </lineage>
</organism>
<reference evidence="1" key="1">
    <citation type="submission" date="2021-01" db="EMBL/GenBank/DDBJ databases">
        <authorList>
            <consortium name="Genoscope - CEA"/>
            <person name="William W."/>
        </authorList>
    </citation>
    <scope>NUCLEOTIDE SEQUENCE</scope>
</reference>
<comment type="caution">
    <text evidence="1">The sequence shown here is derived from an EMBL/GenBank/DDBJ whole genome shotgun (WGS) entry which is preliminary data.</text>
</comment>
<dbReference type="AlphaFoldDB" id="A0A8S1XLA5"/>
<name>A0A8S1XLA5_9CILI</name>
<sequence length="362" mass="42654">MIDTHLRCLFDGHEYSPILGCCRCLTCKNLKPYCQYCVIDFHAEHLKQLQPWSKISEWVQQKILSYKNITKQMREIKILSQNLDDLIYPLYINQDINLTYVNLTNLNLLIMKLMKIDMIELQILPKLNDLMPSIELLIKQIKTFDSMILQDNHLQTFIALFEQQEIKKAQESIPQEINSNNKTQQKLEFRNTIEKLKIHFTKQNIIKNKKIKVENNGKTIKSGPDCSGLIICEPEIPTDIISKFVFQIQKHKWVCIGVCHKSIIQKQKNDLNLTKIGHGTYMIENSGSTYSHLDKEINNTEHTFRFSNNDIILIEIYMNDRKIIWKKYQSNQILWKMNLDTTLDLYPCVHIFNSKVAIIDEY</sequence>
<dbReference type="EMBL" id="CAJJDO010000129">
    <property type="protein sequence ID" value="CAD8201955.1"/>
    <property type="molecule type" value="Genomic_DNA"/>
</dbReference>
<accession>A0A8S1XLA5</accession>
<dbReference type="Proteomes" id="UP000689195">
    <property type="component" value="Unassembled WGS sequence"/>
</dbReference>
<gene>
    <name evidence="1" type="ORF">PPENT_87.1.T1290121</name>
</gene>
<dbReference type="OrthoDB" id="309606at2759"/>
<keyword evidence="2" id="KW-1185">Reference proteome</keyword>
<evidence type="ECO:0000313" key="1">
    <source>
        <dbReference type="EMBL" id="CAD8201955.1"/>
    </source>
</evidence>
<protein>
    <submittedName>
        <fullName evidence="1">Uncharacterized protein</fullName>
    </submittedName>
</protein>
<evidence type="ECO:0000313" key="2">
    <source>
        <dbReference type="Proteomes" id="UP000689195"/>
    </source>
</evidence>
<proteinExistence type="predicted"/>